<dbReference type="Gene3D" id="3.40.50.2000">
    <property type="entry name" value="Glycogen Phosphorylase B"/>
    <property type="match status" value="2"/>
</dbReference>
<accession>A0ABX5HIU6</accession>
<proteinExistence type="predicted"/>
<sequence>MVDKIIFTVTPIFSIPPRGAAAVETWIYQVAKMTRIPNRIICIKEEGYSDVTTVNERCSIHRIGFSRIYKRIFQKLTRIDPLPYSQRILNIANNFNITNDSVIIVHNSMKLYRQIRERSPHTKMVMHMHNAYEPKGMDVNAKMIVPSKYLKDYYQGFLPDADIAIVPNGTALYNMDTQHEKIKKSDLNISSDKKIIFYAGRISPEKGVILLMQAFEQLVRSHSDIELVVIGDYTNKSKGEKGVYQQQIQKLAKQLGSHCHMLGGVAPEEMHRYYSLADLVVIPSQFQEPFCMVAIEAMGSGKPVLVSTRGGMVEFVKDRETGYHLQEPMTPETIAEDIETVLTNSDLLNTAQCGKQFVLENYLWWQVTHKFEKTLSDWFS</sequence>
<dbReference type="InterPro" id="IPR001296">
    <property type="entry name" value="Glyco_trans_1"/>
</dbReference>
<dbReference type="NCBIfam" id="NF012028">
    <property type="entry name" value="PRK15484.1"/>
    <property type="match status" value="1"/>
</dbReference>
<evidence type="ECO:0000259" key="1">
    <source>
        <dbReference type="Pfam" id="PF00534"/>
    </source>
</evidence>
<name>A0ABX5HIU6_ESCAL</name>
<comment type="caution">
    <text evidence="2">The sequence shown here is derived from an EMBL/GenBank/DDBJ whole genome shotgun (WGS) entry which is preliminary data.</text>
</comment>
<dbReference type="RefSeq" id="WP_059236454.1">
    <property type="nucleotide sequence ID" value="NZ_AP014857.1"/>
</dbReference>
<dbReference type="PANTHER" id="PTHR12526:SF637">
    <property type="entry name" value="GLYCOSYLTRANSFERASE EPSF-RELATED"/>
    <property type="match status" value="1"/>
</dbReference>
<keyword evidence="3" id="KW-1185">Reference proteome</keyword>
<gene>
    <name evidence="2" type="ORF">C7B09_10130</name>
</gene>
<reference evidence="2 3" key="1">
    <citation type="submission" date="2018-03" db="EMBL/GenBank/DDBJ databases">
        <title>Whole Genome Sequencing of Escherichia coli isolates from wildlife.</title>
        <authorList>
            <person name="Whitehouse C.A."/>
            <person name="Lacher D.W."/>
            <person name="Mammel M.K."/>
            <person name="Barnaba T."/>
            <person name="Lorch J.M."/>
        </authorList>
    </citation>
    <scope>NUCLEOTIDE SEQUENCE [LARGE SCALE GENOMIC DNA]</scope>
    <source>
        <strain evidence="2 3">20507-2</strain>
    </source>
</reference>
<dbReference type="Proteomes" id="UP000240382">
    <property type="component" value="Unassembled WGS sequence"/>
</dbReference>
<dbReference type="Pfam" id="PF00534">
    <property type="entry name" value="Glycos_transf_1"/>
    <property type="match status" value="1"/>
</dbReference>
<dbReference type="GO" id="GO:0008917">
    <property type="term" value="F:lipopolysaccharide N-acetylglucosaminyltransferase activity"/>
    <property type="evidence" value="ECO:0007669"/>
    <property type="project" value="UniProtKB-EC"/>
</dbReference>
<organism evidence="2 3">
    <name type="scientific">Escherichia albertii</name>
    <dbReference type="NCBI Taxonomy" id="208962"/>
    <lineage>
        <taxon>Bacteria</taxon>
        <taxon>Pseudomonadati</taxon>
        <taxon>Pseudomonadota</taxon>
        <taxon>Gammaproteobacteria</taxon>
        <taxon>Enterobacterales</taxon>
        <taxon>Enterobacteriaceae</taxon>
        <taxon>Escherichia</taxon>
    </lineage>
</organism>
<dbReference type="EMBL" id="PYQT01000009">
    <property type="protein sequence ID" value="PSY42371.1"/>
    <property type="molecule type" value="Genomic_DNA"/>
</dbReference>
<keyword evidence="2" id="KW-0808">Transferase</keyword>
<evidence type="ECO:0000313" key="2">
    <source>
        <dbReference type="EMBL" id="PSY42371.1"/>
    </source>
</evidence>
<evidence type="ECO:0000313" key="3">
    <source>
        <dbReference type="Proteomes" id="UP000240382"/>
    </source>
</evidence>
<dbReference type="EC" id="2.4.1.56" evidence="2"/>
<dbReference type="PANTHER" id="PTHR12526">
    <property type="entry name" value="GLYCOSYLTRANSFERASE"/>
    <property type="match status" value="1"/>
</dbReference>
<dbReference type="SUPFAM" id="SSF53756">
    <property type="entry name" value="UDP-Glycosyltransferase/glycogen phosphorylase"/>
    <property type="match status" value="1"/>
</dbReference>
<feature type="domain" description="Glycosyl transferase family 1" evidence="1">
    <location>
        <begin position="183"/>
        <end position="348"/>
    </location>
</feature>
<protein>
    <submittedName>
        <fullName evidence="2">Lipopolysaccharide N-acetylglucosaminyltransferase</fullName>
        <ecNumber evidence="2">2.4.1.56</ecNumber>
    </submittedName>
</protein>
<dbReference type="CDD" id="cd03801">
    <property type="entry name" value="GT4_PimA-like"/>
    <property type="match status" value="1"/>
</dbReference>
<keyword evidence="2" id="KW-0328">Glycosyltransferase</keyword>